<evidence type="ECO:0000256" key="1">
    <source>
        <dbReference type="SAM" id="MobiDB-lite"/>
    </source>
</evidence>
<gene>
    <name evidence="2" type="ORF">AM571_PA00312</name>
</gene>
<evidence type="ECO:0000313" key="3">
    <source>
        <dbReference type="Proteomes" id="UP000185109"/>
    </source>
</evidence>
<geneLocation type="plasmid" evidence="3">
    <name>prsp8c3a</name>
</geneLocation>
<sequence length="155" mass="16549">MGGENSKLWHLLRPIPDEIATELVVPAEIDYEKGLYAPPGLPLKSLGKPSNISPPRSTPKPREVSSSCVRADASHAPEGAAPCRIRSSIKTLRSRTIRRRSSSSGVGTGSIGPTRGPPRLKASNAGSASPIEPVRLARRRQRDVDIAAASTTWLL</sequence>
<dbReference type="EMBL" id="CP017242">
    <property type="protein sequence ID" value="APO77193.1"/>
    <property type="molecule type" value="Genomic_DNA"/>
</dbReference>
<reference evidence="2 3" key="1">
    <citation type="submission" date="2016-09" db="EMBL/GenBank/DDBJ databases">
        <title>The complete genome sequences of Rhizobium gallicum, symbiovars gallicum and phaseoli, symbionts associated to common bean (Phaseolus vulgaris).</title>
        <authorList>
            <person name="Bustos P."/>
            <person name="Santamaria R.I."/>
            <person name="Perez-Carrascal O.M."/>
            <person name="Juarez S."/>
            <person name="Lozano L."/>
            <person name="Martinez-Flores I."/>
            <person name="Martinez-Romero E."/>
            <person name="Cevallos M."/>
            <person name="Romero D."/>
            <person name="Davila G."/>
            <person name="Gonzalez V."/>
        </authorList>
    </citation>
    <scope>NUCLEOTIDE SEQUENCE [LARGE SCALE GENOMIC DNA]</scope>
    <source>
        <strain evidence="2 3">8C-3</strain>
        <plasmid evidence="3">Plasmid prsp8c3a</plasmid>
    </source>
</reference>
<dbReference type="Proteomes" id="UP000185109">
    <property type="component" value="Plasmid pRsp8C3a"/>
</dbReference>
<organism evidence="2 3">
    <name type="scientific">Rhizobium etli 8C-3</name>
    <dbReference type="NCBI Taxonomy" id="538025"/>
    <lineage>
        <taxon>Bacteria</taxon>
        <taxon>Pseudomonadati</taxon>
        <taxon>Pseudomonadota</taxon>
        <taxon>Alphaproteobacteria</taxon>
        <taxon>Hyphomicrobiales</taxon>
        <taxon>Rhizobiaceae</taxon>
        <taxon>Rhizobium/Agrobacterium group</taxon>
        <taxon>Rhizobium</taxon>
    </lineage>
</organism>
<dbReference type="AlphaFoldDB" id="A0A1L5PAQ8"/>
<protein>
    <submittedName>
        <fullName evidence="2">Uncharacterized protein</fullName>
    </submittedName>
</protein>
<feature type="compositionally biased region" description="Basic residues" evidence="1">
    <location>
        <begin position="92"/>
        <end position="101"/>
    </location>
</feature>
<evidence type="ECO:0000313" key="2">
    <source>
        <dbReference type="EMBL" id="APO77193.1"/>
    </source>
</evidence>
<keyword evidence="2" id="KW-0614">Plasmid</keyword>
<proteinExistence type="predicted"/>
<name>A0A1L5PAQ8_RHIET</name>
<accession>A0A1L5PAQ8</accession>
<feature type="region of interest" description="Disordered" evidence="1">
    <location>
        <begin position="38"/>
        <end position="142"/>
    </location>
</feature>